<organism evidence="2 3">
    <name type="scientific">Glutinoglossum americanum</name>
    <dbReference type="NCBI Taxonomy" id="1670608"/>
    <lineage>
        <taxon>Eukaryota</taxon>
        <taxon>Fungi</taxon>
        <taxon>Dikarya</taxon>
        <taxon>Ascomycota</taxon>
        <taxon>Pezizomycotina</taxon>
        <taxon>Geoglossomycetes</taxon>
        <taxon>Geoglossales</taxon>
        <taxon>Geoglossaceae</taxon>
        <taxon>Glutinoglossum</taxon>
    </lineage>
</organism>
<evidence type="ECO:0000313" key="2">
    <source>
        <dbReference type="EMBL" id="KAH0537086.1"/>
    </source>
</evidence>
<feature type="region of interest" description="Disordered" evidence="1">
    <location>
        <begin position="22"/>
        <end position="224"/>
    </location>
</feature>
<dbReference type="EMBL" id="JAGHQL010000163">
    <property type="protein sequence ID" value="KAH0537086.1"/>
    <property type="molecule type" value="Genomic_DNA"/>
</dbReference>
<feature type="compositionally biased region" description="Low complexity" evidence="1">
    <location>
        <begin position="248"/>
        <end position="258"/>
    </location>
</feature>
<name>A0A9P8HTB0_9PEZI</name>
<gene>
    <name evidence="2" type="ORF">FGG08_006088</name>
</gene>
<feature type="compositionally biased region" description="Basic and acidic residues" evidence="1">
    <location>
        <begin position="117"/>
        <end position="132"/>
    </location>
</feature>
<feature type="compositionally biased region" description="Polar residues" evidence="1">
    <location>
        <begin position="238"/>
        <end position="247"/>
    </location>
</feature>
<comment type="caution">
    <text evidence="2">The sequence shown here is derived from an EMBL/GenBank/DDBJ whole genome shotgun (WGS) entry which is preliminary data.</text>
</comment>
<dbReference type="OrthoDB" id="4716584at2759"/>
<sequence>MSEPSHPSQRFLALPAETTTKIQRNRRIIEPVETTSKSSRKKITSQSVGTVVASVEKTAKTNHNGVIPEPTPTTTRETRCESTARAIERKVENKNKATPLDTKPTTLRKFAPQLIETTRHSRRAGDARHPTGDDDDNLPLLPHERTQTPPYRIGDDDDSPPLLSHERARPPPQHIGRPRAGEMSRRRRPIPIPPANTRAPSSTGILQYPMPRRTSSMHPHDNTRRHSFVVPSLEPIISQPNSDESNCPSLSTSPSLSSETSSLADLWRYASGMRESCDDRFSGYLLALAARAAEKQLREQAMAAYVNDDYHEPVEHFANDRESDDPDTDVLELELVPRRRNARGDAVRDSQDDFDWKARGMLVHQAQLGRRRDEQEQELDIGLTRLSIKGEVAASARLAATDASGAPKDIIGGWQKGVGLGPMRDAASPPMLGSSLKFRLCYSPRQISSELDHSNQGNASRSKNGGGLWMGLCLAKPKGEDTASKVMSRLDETPPTPKAISFSCRAEHAKGGRDIDAEIDREFNDEFVTQVYNYLSLGYPCLARKFDEELSQVSGVPLGEISSADQLANAKGYVGLGEGVGVATVGVVDGRCGRWKALRSYIREWAKQSPGMEQGGVGLDTWGVRARKGSWAI</sequence>
<dbReference type="Proteomes" id="UP000698800">
    <property type="component" value="Unassembled WGS sequence"/>
</dbReference>
<evidence type="ECO:0000256" key="1">
    <source>
        <dbReference type="SAM" id="MobiDB-lite"/>
    </source>
</evidence>
<accession>A0A9P8HTB0</accession>
<keyword evidence="3" id="KW-1185">Reference proteome</keyword>
<protein>
    <submittedName>
        <fullName evidence="2">Uncharacterized protein</fullName>
    </submittedName>
</protein>
<feature type="region of interest" description="Disordered" evidence="1">
    <location>
        <begin position="236"/>
        <end position="258"/>
    </location>
</feature>
<evidence type="ECO:0000313" key="3">
    <source>
        <dbReference type="Proteomes" id="UP000698800"/>
    </source>
</evidence>
<feature type="compositionally biased region" description="Basic and acidic residues" evidence="1">
    <location>
        <begin position="76"/>
        <end position="95"/>
    </location>
</feature>
<proteinExistence type="predicted"/>
<dbReference type="AlphaFoldDB" id="A0A9P8HTB0"/>
<reference evidence="2" key="1">
    <citation type="submission" date="2021-03" db="EMBL/GenBank/DDBJ databases">
        <title>Comparative genomics and phylogenomic investigation of the class Geoglossomycetes provide insights into ecological specialization and systematics.</title>
        <authorList>
            <person name="Melie T."/>
            <person name="Pirro S."/>
            <person name="Miller A.N."/>
            <person name="Quandt A."/>
        </authorList>
    </citation>
    <scope>NUCLEOTIDE SEQUENCE</scope>
    <source>
        <strain evidence="2">GBOQ0MN5Z8</strain>
    </source>
</reference>